<sequence>MSRNRNERRTKAFEDIERLKASRRKDIIKCAASLAAILIVLSVKMYLETSGLVEVGNLAIGAVVMISAVGLAIFAGTASTDFTRCGREIEGIRARAGISKADLKSRTQR</sequence>
<keyword evidence="1" id="KW-0472">Membrane</keyword>
<evidence type="ECO:0000313" key="2">
    <source>
        <dbReference type="EMBL" id="MDJ1650457.1"/>
    </source>
</evidence>
<keyword evidence="3" id="KW-1185">Reference proteome</keyword>
<feature type="transmembrane region" description="Helical" evidence="1">
    <location>
        <begin position="27"/>
        <end position="47"/>
    </location>
</feature>
<accession>A0ABT7DLP9</accession>
<organism evidence="2 3">
    <name type="scientific">Gordonibacter faecis</name>
    <dbReference type="NCBI Taxonomy" id="3047475"/>
    <lineage>
        <taxon>Bacteria</taxon>
        <taxon>Bacillati</taxon>
        <taxon>Actinomycetota</taxon>
        <taxon>Coriobacteriia</taxon>
        <taxon>Eggerthellales</taxon>
        <taxon>Eggerthellaceae</taxon>
        <taxon>Gordonibacter</taxon>
    </lineage>
</organism>
<proteinExistence type="predicted"/>
<dbReference type="RefSeq" id="WP_283831809.1">
    <property type="nucleotide sequence ID" value="NZ_JASJEU010000013.1"/>
</dbReference>
<feature type="transmembrane region" description="Helical" evidence="1">
    <location>
        <begin position="59"/>
        <end position="78"/>
    </location>
</feature>
<dbReference type="Proteomes" id="UP001232750">
    <property type="component" value="Unassembled WGS sequence"/>
</dbReference>
<comment type="caution">
    <text evidence="2">The sequence shown here is derived from an EMBL/GenBank/DDBJ whole genome shotgun (WGS) entry which is preliminary data.</text>
</comment>
<reference evidence="2 3" key="1">
    <citation type="submission" date="2023-05" db="EMBL/GenBank/DDBJ databases">
        <title>Gordonibacter KGMB12511T sp. nov., isolated from faeces of healthy Korean.</title>
        <authorList>
            <person name="Kim H.S."/>
            <person name="Kim J.-S."/>
            <person name="Suh M.K."/>
            <person name="Eom M.K."/>
            <person name="Do H.E."/>
            <person name="Lee J.-S."/>
        </authorList>
    </citation>
    <scope>NUCLEOTIDE SEQUENCE [LARGE SCALE GENOMIC DNA]</scope>
    <source>
        <strain evidence="2 3">KGMB12511</strain>
    </source>
</reference>
<keyword evidence="1" id="KW-1133">Transmembrane helix</keyword>
<gene>
    <name evidence="2" type="ORF">QNJ86_06570</name>
</gene>
<evidence type="ECO:0008006" key="4">
    <source>
        <dbReference type="Google" id="ProtNLM"/>
    </source>
</evidence>
<evidence type="ECO:0000313" key="3">
    <source>
        <dbReference type="Proteomes" id="UP001232750"/>
    </source>
</evidence>
<protein>
    <recommendedName>
        <fullName evidence="4">DUF202 domain-containing protein</fullName>
    </recommendedName>
</protein>
<dbReference type="EMBL" id="JASJEU010000013">
    <property type="protein sequence ID" value="MDJ1650457.1"/>
    <property type="molecule type" value="Genomic_DNA"/>
</dbReference>
<name>A0ABT7DLP9_9ACTN</name>
<keyword evidence="1" id="KW-0812">Transmembrane</keyword>
<evidence type="ECO:0000256" key="1">
    <source>
        <dbReference type="SAM" id="Phobius"/>
    </source>
</evidence>